<name>A0A2W2BH18_9HYPH</name>
<proteinExistence type="predicted"/>
<organism evidence="1 2">
    <name type="scientific">Aestuariivirga litoralis</name>
    <dbReference type="NCBI Taxonomy" id="2650924"/>
    <lineage>
        <taxon>Bacteria</taxon>
        <taxon>Pseudomonadati</taxon>
        <taxon>Pseudomonadota</taxon>
        <taxon>Alphaproteobacteria</taxon>
        <taxon>Hyphomicrobiales</taxon>
        <taxon>Aestuariivirgaceae</taxon>
        <taxon>Aestuariivirga</taxon>
    </lineage>
</organism>
<sequence length="112" mass="11996">MILLAAALGLAACGESPDVRVTRNKPASQVVMKPRSEPIFYNGRTYQLDFAPKGPNLFDMAVSGMGPKQQKDAVAVATSSLGYYACPTGQKGRLQGNPVYADAKWRMQAKCG</sequence>
<reference evidence="2" key="1">
    <citation type="submission" date="2018-06" db="EMBL/GenBank/DDBJ databases">
        <title>Aestuariibacter litoralis strain KCTC 52945T.</title>
        <authorList>
            <person name="Li X."/>
            <person name="Salam N."/>
            <person name="Li J.-L."/>
            <person name="Chen Y.-M."/>
            <person name="Yang Z.-W."/>
            <person name="Zhang L.-Y."/>
            <person name="Han M.-X."/>
            <person name="Xiao M."/>
            <person name="Li W.-J."/>
        </authorList>
    </citation>
    <scope>NUCLEOTIDE SEQUENCE [LARGE SCALE GENOMIC DNA]</scope>
    <source>
        <strain evidence="2">KCTC 52945</strain>
    </source>
</reference>
<accession>A0A2W2BH18</accession>
<dbReference type="AlphaFoldDB" id="A0A2W2BH18"/>
<dbReference type="EMBL" id="QKVK01000010">
    <property type="protein sequence ID" value="PZF75449.1"/>
    <property type="molecule type" value="Genomic_DNA"/>
</dbReference>
<comment type="caution">
    <text evidence="1">The sequence shown here is derived from an EMBL/GenBank/DDBJ whole genome shotgun (WGS) entry which is preliminary data.</text>
</comment>
<evidence type="ECO:0000313" key="2">
    <source>
        <dbReference type="Proteomes" id="UP000248795"/>
    </source>
</evidence>
<evidence type="ECO:0000313" key="1">
    <source>
        <dbReference type="EMBL" id="PZF75449.1"/>
    </source>
</evidence>
<keyword evidence="2" id="KW-1185">Reference proteome</keyword>
<dbReference type="Proteomes" id="UP000248795">
    <property type="component" value="Unassembled WGS sequence"/>
</dbReference>
<gene>
    <name evidence="1" type="ORF">DK847_18195</name>
</gene>
<protein>
    <submittedName>
        <fullName evidence="1">Uncharacterized protein</fullName>
    </submittedName>
</protein>